<name>A0A5N7JVR2_9PSED</name>
<accession>A0A5N7JVR2</accession>
<dbReference type="Proteomes" id="UP000325438">
    <property type="component" value="Unassembled WGS sequence"/>
</dbReference>
<reference evidence="1 2" key="1">
    <citation type="submission" date="2019-09" db="EMBL/GenBank/DDBJ databases">
        <title>The draft genomes of Allium pathogen Pseudomonas sp.</title>
        <authorList>
            <person name="Fujikawa T."/>
            <person name="Sawada H."/>
        </authorList>
    </citation>
    <scope>NUCLEOTIDE SEQUENCE [LARGE SCALE GENOMIC DNA]</scope>
    <source>
        <strain evidence="1 2">MAFF 730085</strain>
    </source>
</reference>
<proteinExistence type="predicted"/>
<protein>
    <submittedName>
        <fullName evidence="1">Uncharacterized protein</fullName>
    </submittedName>
</protein>
<gene>
    <name evidence="1" type="ORF">F0170_16605</name>
</gene>
<comment type="caution">
    <text evidence="1">The sequence shown here is derived from an EMBL/GenBank/DDBJ whole genome shotgun (WGS) entry which is preliminary data.</text>
</comment>
<dbReference type="AlphaFoldDB" id="A0A5N7JVR2"/>
<dbReference type="RefSeq" id="WP_152750186.1">
    <property type="nucleotide sequence ID" value="NZ_JBLZPT010000005.1"/>
</dbReference>
<dbReference type="EMBL" id="VUBA01000100">
    <property type="protein sequence ID" value="MPQ85469.1"/>
    <property type="molecule type" value="Genomic_DNA"/>
</dbReference>
<sequence>MSEHTRGPLEFSSAGFGSKSGITVDEYFIRRPEDDVAVAADVIDPETGAPSESNARRLVACWNACQNIATDAIESGSLDLFQLQLDRMVLTQQRDELLSIARRWAAIDAQWHPDRYESEKAELLINTKAAIAKATA</sequence>
<evidence type="ECO:0000313" key="1">
    <source>
        <dbReference type="EMBL" id="MPQ85469.1"/>
    </source>
</evidence>
<evidence type="ECO:0000313" key="2">
    <source>
        <dbReference type="Proteomes" id="UP000325438"/>
    </source>
</evidence>
<organism evidence="1 2">
    <name type="scientific">Pseudomonas kitaguniensis</name>
    <dbReference type="NCBI Taxonomy" id="2607908"/>
    <lineage>
        <taxon>Bacteria</taxon>
        <taxon>Pseudomonadati</taxon>
        <taxon>Pseudomonadota</taxon>
        <taxon>Gammaproteobacteria</taxon>
        <taxon>Pseudomonadales</taxon>
        <taxon>Pseudomonadaceae</taxon>
        <taxon>Pseudomonas</taxon>
    </lineage>
</organism>